<name>A0A928Z4S8_9CYAN</name>
<comment type="caution">
    <text evidence="1">The sequence shown here is derived from an EMBL/GenBank/DDBJ whole genome shotgun (WGS) entry which is preliminary data.</text>
</comment>
<proteinExistence type="predicted"/>
<accession>A0A928Z4S8</accession>
<dbReference type="AlphaFoldDB" id="A0A928Z4S8"/>
<reference evidence="1" key="1">
    <citation type="submission" date="2020-10" db="EMBL/GenBank/DDBJ databases">
        <authorList>
            <person name="Castelo-Branco R."/>
            <person name="Eusebio N."/>
            <person name="Adriana R."/>
            <person name="Vieira A."/>
            <person name="Brugerolle De Fraissinette N."/>
            <person name="Rezende De Castro R."/>
            <person name="Schneider M.P."/>
            <person name="Vasconcelos V."/>
            <person name="Leao P.N."/>
        </authorList>
    </citation>
    <scope>NUCLEOTIDE SEQUENCE</scope>
    <source>
        <strain evidence="1">LEGE 11480</strain>
    </source>
</reference>
<evidence type="ECO:0000313" key="1">
    <source>
        <dbReference type="EMBL" id="MBE9032941.1"/>
    </source>
</evidence>
<organism evidence="1 2">
    <name type="scientific">Romeriopsis navalis LEGE 11480</name>
    <dbReference type="NCBI Taxonomy" id="2777977"/>
    <lineage>
        <taxon>Bacteria</taxon>
        <taxon>Bacillati</taxon>
        <taxon>Cyanobacteriota</taxon>
        <taxon>Cyanophyceae</taxon>
        <taxon>Leptolyngbyales</taxon>
        <taxon>Leptolyngbyaceae</taxon>
        <taxon>Romeriopsis</taxon>
        <taxon>Romeriopsis navalis</taxon>
    </lineage>
</organism>
<sequence length="238" mass="27000">MRSKLSYVLTLVAIFCVVAGAFDGGNAIAKKSRKNIWHKIYRTIFGGKPPVPRSPGGSRPPVSDDFCSIVPGPWQLQGPPMFQLKPTWIWRGAVKSLNLQSEGQSIWQKSVNLQPDADGLTRMRYSGPMLEPGKDYRLVIEKRSGVPPVVLVNFRMVDREERSRLVLQLYRVRELAWQAGKRGQALMRERGEVLTQEQLWLDIVEDILLSNVDSTEWRDMQLGIVAEICDQSPRKSVQ</sequence>
<protein>
    <submittedName>
        <fullName evidence="1">Uncharacterized protein</fullName>
    </submittedName>
</protein>
<gene>
    <name evidence="1" type="ORF">IQ266_24705</name>
</gene>
<dbReference type="EMBL" id="JADEXQ010000136">
    <property type="protein sequence ID" value="MBE9032941.1"/>
    <property type="molecule type" value="Genomic_DNA"/>
</dbReference>
<dbReference type="Proteomes" id="UP000625316">
    <property type="component" value="Unassembled WGS sequence"/>
</dbReference>
<evidence type="ECO:0000313" key="2">
    <source>
        <dbReference type="Proteomes" id="UP000625316"/>
    </source>
</evidence>
<dbReference type="RefSeq" id="WP_264327757.1">
    <property type="nucleotide sequence ID" value="NZ_JADEXQ010000136.1"/>
</dbReference>
<keyword evidence="2" id="KW-1185">Reference proteome</keyword>